<dbReference type="EMBL" id="HBGV01007561">
    <property type="protein sequence ID" value="CAD9485855.1"/>
    <property type="molecule type" value="Transcribed_RNA"/>
</dbReference>
<dbReference type="InterPro" id="IPR009019">
    <property type="entry name" value="KH_sf_prok-type"/>
</dbReference>
<dbReference type="FunFam" id="3.30.300.20:FF:000006">
    <property type="entry name" value="40S ribosomal protein S3"/>
    <property type="match status" value="1"/>
</dbReference>
<dbReference type="FunFam" id="3.30.1140.32:FF:000005">
    <property type="entry name" value="40S ribosomal protein S3"/>
    <property type="match status" value="1"/>
</dbReference>
<dbReference type="GO" id="GO:0003735">
    <property type="term" value="F:structural constituent of ribosome"/>
    <property type="evidence" value="ECO:0007669"/>
    <property type="project" value="InterPro"/>
</dbReference>
<keyword evidence="4" id="KW-0687">Ribonucleoprotein</keyword>
<keyword evidence="2 6" id="KW-0694">RNA-binding</keyword>
<dbReference type="Gene3D" id="3.30.1140.32">
    <property type="entry name" value="Ribosomal protein S3, C-terminal domain"/>
    <property type="match status" value="1"/>
</dbReference>
<organism evidence="9">
    <name type="scientific">Helicotheca tamesis</name>
    <dbReference type="NCBI Taxonomy" id="374047"/>
    <lineage>
        <taxon>Eukaryota</taxon>
        <taxon>Sar</taxon>
        <taxon>Stramenopiles</taxon>
        <taxon>Ochrophyta</taxon>
        <taxon>Bacillariophyta</taxon>
        <taxon>Mediophyceae</taxon>
        <taxon>Lithodesmiophycidae</taxon>
        <taxon>Lithodesmiales</taxon>
        <taxon>Lithodesmiaceae</taxon>
        <taxon>Helicotheca</taxon>
    </lineage>
</organism>
<name>A0A7S2HBI6_9STRA</name>
<evidence type="ECO:0000256" key="7">
    <source>
        <dbReference type="SAM" id="MobiDB-lite"/>
    </source>
</evidence>
<reference evidence="9" key="1">
    <citation type="submission" date="2021-01" db="EMBL/GenBank/DDBJ databases">
        <authorList>
            <person name="Corre E."/>
            <person name="Pelletier E."/>
            <person name="Niang G."/>
            <person name="Scheremetjew M."/>
            <person name="Finn R."/>
            <person name="Kale V."/>
            <person name="Holt S."/>
            <person name="Cochrane G."/>
            <person name="Meng A."/>
            <person name="Brown T."/>
            <person name="Cohen L."/>
        </authorList>
    </citation>
    <scope>NUCLEOTIDE SEQUENCE</scope>
    <source>
        <strain evidence="9">CCMP826</strain>
    </source>
</reference>
<keyword evidence="3" id="KW-0689">Ribosomal protein</keyword>
<dbReference type="SUPFAM" id="SSF54821">
    <property type="entry name" value="Ribosomal protein S3 C-terminal domain"/>
    <property type="match status" value="1"/>
</dbReference>
<proteinExistence type="inferred from homology"/>
<dbReference type="NCBIfam" id="NF003219">
    <property type="entry name" value="PRK04191.1"/>
    <property type="match status" value="1"/>
</dbReference>
<dbReference type="InterPro" id="IPR057258">
    <property type="entry name" value="Ribosomal_uS3"/>
</dbReference>
<evidence type="ECO:0000313" key="9">
    <source>
        <dbReference type="EMBL" id="CAD9485855.1"/>
    </source>
</evidence>
<dbReference type="CDD" id="cd02413">
    <property type="entry name" value="KH-II_40S_S3"/>
    <property type="match status" value="1"/>
</dbReference>
<evidence type="ECO:0000256" key="4">
    <source>
        <dbReference type="ARBA" id="ARBA00023274"/>
    </source>
</evidence>
<dbReference type="Pfam" id="PF07650">
    <property type="entry name" value="KH_2"/>
    <property type="match status" value="1"/>
</dbReference>
<comment type="similarity">
    <text evidence="1">Belongs to the universal ribosomal protein uS3 family.</text>
</comment>
<sequence length="293" mass="31552">MMANRSKMSTKRKFVADGVFYAELNELLTRELAEDGYAGVEVRTTPHRLEIIIRATRTQNVLGENAQRIRELTSVVQKRFDFADGAVELYAEKVLNRGLCAQAQAESLKFKLLGGLAVRRACYGVVRFVMEASAKGVEVIVTGKLRGQRAKAMKFGDGYMIKTGHAGQVYTDTAVRHVLMRQGVIGIKVAIMLPHDPEGKLGPKIPLDDVVTILEPKEEMSPASMLQAQQAAEAAALQQRAAMQQQAMMAGSGDAAIDVPEGGMPMEGEAAPAPDMDIAAAPPAEDPNVAAGF</sequence>
<feature type="region of interest" description="Disordered" evidence="7">
    <location>
        <begin position="268"/>
        <end position="293"/>
    </location>
</feature>
<dbReference type="GO" id="GO:0022627">
    <property type="term" value="C:cytosolic small ribosomal subunit"/>
    <property type="evidence" value="ECO:0007669"/>
    <property type="project" value="TreeGrafter"/>
</dbReference>
<dbReference type="PROSITE" id="PS50823">
    <property type="entry name" value="KH_TYPE_2"/>
    <property type="match status" value="1"/>
</dbReference>
<dbReference type="InterPro" id="IPR004044">
    <property type="entry name" value="KH_dom_type_2"/>
</dbReference>
<dbReference type="GO" id="GO:0003723">
    <property type="term" value="F:RNA binding"/>
    <property type="evidence" value="ECO:0007669"/>
    <property type="project" value="UniProtKB-UniRule"/>
</dbReference>
<dbReference type="NCBIfam" id="TIGR01008">
    <property type="entry name" value="uS3_euk_arch"/>
    <property type="match status" value="1"/>
</dbReference>
<evidence type="ECO:0000256" key="1">
    <source>
        <dbReference type="ARBA" id="ARBA00010761"/>
    </source>
</evidence>
<evidence type="ECO:0000256" key="6">
    <source>
        <dbReference type="PROSITE-ProRule" id="PRU00118"/>
    </source>
</evidence>
<dbReference type="Pfam" id="PF00189">
    <property type="entry name" value="Ribosomal_S3_C"/>
    <property type="match status" value="1"/>
</dbReference>
<dbReference type="SUPFAM" id="SSF54814">
    <property type="entry name" value="Prokaryotic type KH domain (KH-domain type II)"/>
    <property type="match status" value="1"/>
</dbReference>
<dbReference type="PANTHER" id="PTHR11760">
    <property type="entry name" value="30S/40S RIBOSOMAL PROTEIN S3"/>
    <property type="match status" value="1"/>
</dbReference>
<evidence type="ECO:0000256" key="5">
    <source>
        <dbReference type="ARBA" id="ARBA00035408"/>
    </source>
</evidence>
<evidence type="ECO:0000259" key="8">
    <source>
        <dbReference type="PROSITE" id="PS50823"/>
    </source>
</evidence>
<gene>
    <name evidence="9" type="ORF">HTAM1171_LOCUS4601</name>
</gene>
<dbReference type="AlphaFoldDB" id="A0A7S2HBI6"/>
<dbReference type="Gene3D" id="3.30.300.20">
    <property type="match status" value="1"/>
</dbReference>
<evidence type="ECO:0000256" key="3">
    <source>
        <dbReference type="ARBA" id="ARBA00022980"/>
    </source>
</evidence>
<dbReference type="PANTHER" id="PTHR11760:SF32">
    <property type="entry name" value="SMALL RIBOSOMAL SUBUNIT PROTEIN US3"/>
    <property type="match status" value="1"/>
</dbReference>
<dbReference type="GO" id="GO:0006412">
    <property type="term" value="P:translation"/>
    <property type="evidence" value="ECO:0007669"/>
    <property type="project" value="InterPro"/>
</dbReference>
<dbReference type="InterPro" id="IPR036419">
    <property type="entry name" value="Ribosomal_S3_C_sf"/>
</dbReference>
<accession>A0A7S2HBI6</accession>
<dbReference type="InterPro" id="IPR015946">
    <property type="entry name" value="KH_dom-like_a/b"/>
</dbReference>
<protein>
    <recommendedName>
        <fullName evidence="5">40S ribosomal protein S3</fullName>
    </recommendedName>
</protein>
<dbReference type="GO" id="GO:0005634">
    <property type="term" value="C:nucleus"/>
    <property type="evidence" value="ECO:0007669"/>
    <property type="project" value="TreeGrafter"/>
</dbReference>
<evidence type="ECO:0000256" key="2">
    <source>
        <dbReference type="ARBA" id="ARBA00022884"/>
    </source>
</evidence>
<feature type="domain" description="KH type-2" evidence="8">
    <location>
        <begin position="24"/>
        <end position="95"/>
    </location>
</feature>
<dbReference type="InterPro" id="IPR001351">
    <property type="entry name" value="Ribosomal_uS3_C"/>
</dbReference>
<feature type="compositionally biased region" description="Low complexity" evidence="7">
    <location>
        <begin position="270"/>
        <end position="287"/>
    </location>
</feature>
<dbReference type="InterPro" id="IPR005703">
    <property type="entry name" value="Ribosomal_uS3_euk/arc"/>
</dbReference>